<reference evidence="1 2" key="1">
    <citation type="submission" date="2021-06" db="EMBL/GenBank/DDBJ databases">
        <authorList>
            <person name="Grouzdev D.S."/>
            <person name="Koziaeva V."/>
        </authorList>
    </citation>
    <scope>NUCLEOTIDE SEQUENCE [LARGE SCALE GENOMIC DNA]</scope>
    <source>
        <strain evidence="1 2">22</strain>
    </source>
</reference>
<comment type="caution">
    <text evidence="1">The sequence shown here is derived from an EMBL/GenBank/DDBJ whole genome shotgun (WGS) entry which is preliminary data.</text>
</comment>
<dbReference type="SUPFAM" id="SSF143744">
    <property type="entry name" value="GlcG-like"/>
    <property type="match status" value="1"/>
</dbReference>
<dbReference type="RefSeq" id="WP_261970072.1">
    <property type="nucleotide sequence ID" value="NZ_JAHHZF010000009.1"/>
</dbReference>
<dbReference type="InterPro" id="IPR052517">
    <property type="entry name" value="GlcG_carb_metab_protein"/>
</dbReference>
<evidence type="ECO:0000313" key="1">
    <source>
        <dbReference type="EMBL" id="MBT9291534.1"/>
    </source>
</evidence>
<dbReference type="Pfam" id="PF03928">
    <property type="entry name" value="HbpS-like"/>
    <property type="match status" value="1"/>
</dbReference>
<organism evidence="1 2">
    <name type="scientific">Prosthecodimorpha staleyi</name>
    <dbReference type="NCBI Taxonomy" id="2840188"/>
    <lineage>
        <taxon>Bacteria</taxon>
        <taxon>Pseudomonadati</taxon>
        <taxon>Pseudomonadota</taxon>
        <taxon>Alphaproteobacteria</taxon>
        <taxon>Hyphomicrobiales</taxon>
        <taxon>Ancalomicrobiaceae</taxon>
        <taxon>Prosthecodimorpha</taxon>
    </lineage>
</organism>
<dbReference type="EMBL" id="JAHHZF010000009">
    <property type="protein sequence ID" value="MBT9291534.1"/>
    <property type="molecule type" value="Genomic_DNA"/>
</dbReference>
<dbReference type="InterPro" id="IPR005624">
    <property type="entry name" value="PduO/GlcC-like"/>
</dbReference>
<protein>
    <submittedName>
        <fullName evidence="1">Heme-binding protein</fullName>
    </submittedName>
</protein>
<dbReference type="PANTHER" id="PTHR34309">
    <property type="entry name" value="SLR1406 PROTEIN"/>
    <property type="match status" value="1"/>
</dbReference>
<gene>
    <name evidence="1" type="ORF">KL771_18860</name>
</gene>
<proteinExistence type="predicted"/>
<dbReference type="AlphaFoldDB" id="A0A947D7I3"/>
<name>A0A947D7I3_9HYPH</name>
<accession>A0A947D7I3</accession>
<keyword evidence="2" id="KW-1185">Reference proteome</keyword>
<dbReference type="Proteomes" id="UP000766595">
    <property type="component" value="Unassembled WGS sequence"/>
</dbReference>
<dbReference type="Gene3D" id="3.30.450.150">
    <property type="entry name" value="Haem-degrading domain"/>
    <property type="match status" value="1"/>
</dbReference>
<sequence length="164" mass="16235">MADLKDARILTLAGGLKVLDAAIAEAERIGQPMCIAVVDLGGNLLAFGRMDGSKALSVISSTCKARTAALSGEPTGGAHADVEIQIALASDSQWTNLIGGLPIKVGGLVVGAVAAGSGTGAQDLAVARAGAAAIPGADMFADFTPMGAEDTGIVRGSHPEKVRG</sequence>
<dbReference type="InterPro" id="IPR038084">
    <property type="entry name" value="PduO/GlcC-like_sf"/>
</dbReference>
<dbReference type="PANTHER" id="PTHR34309:SF1">
    <property type="entry name" value="PROTEIN GLCG"/>
    <property type="match status" value="1"/>
</dbReference>
<evidence type="ECO:0000313" key="2">
    <source>
        <dbReference type="Proteomes" id="UP000766595"/>
    </source>
</evidence>